<comment type="similarity">
    <text evidence="2">Belongs to the ATPase inhibitor family.</text>
</comment>
<name>A0A6V1NVF1_HETAK</name>
<protein>
    <submittedName>
        <fullName evidence="4">Uncharacterized protein</fullName>
    </submittedName>
</protein>
<dbReference type="Pfam" id="PF04568">
    <property type="entry name" value="IATP"/>
    <property type="match status" value="1"/>
</dbReference>
<evidence type="ECO:0000256" key="1">
    <source>
        <dbReference type="ARBA" id="ARBA00004173"/>
    </source>
</evidence>
<organism evidence="4">
    <name type="scientific">Heterosigma akashiwo</name>
    <name type="common">Chromophytic alga</name>
    <name type="synonym">Heterosigma carterae</name>
    <dbReference type="NCBI Taxonomy" id="2829"/>
    <lineage>
        <taxon>Eukaryota</taxon>
        <taxon>Sar</taxon>
        <taxon>Stramenopiles</taxon>
        <taxon>Ochrophyta</taxon>
        <taxon>Raphidophyceae</taxon>
        <taxon>Chattonellales</taxon>
        <taxon>Chattonellaceae</taxon>
        <taxon>Heterosigma</taxon>
    </lineage>
</organism>
<proteinExistence type="inferred from homology"/>
<dbReference type="GO" id="GO:0042030">
    <property type="term" value="F:ATPase inhibitor activity"/>
    <property type="evidence" value="ECO:0007669"/>
    <property type="project" value="InterPro"/>
</dbReference>
<reference evidence="4" key="1">
    <citation type="submission" date="2021-01" db="EMBL/GenBank/DDBJ databases">
        <authorList>
            <person name="Corre E."/>
            <person name="Pelletier E."/>
            <person name="Niang G."/>
            <person name="Scheremetjew M."/>
            <person name="Finn R."/>
            <person name="Kale V."/>
            <person name="Holt S."/>
            <person name="Cochrane G."/>
            <person name="Meng A."/>
            <person name="Brown T."/>
            <person name="Cohen L."/>
        </authorList>
    </citation>
    <scope>NUCLEOTIDE SEQUENCE</scope>
    <source>
        <strain evidence="4">CCMP3107</strain>
    </source>
</reference>
<evidence type="ECO:0000313" key="4">
    <source>
        <dbReference type="EMBL" id="CAE0625145.1"/>
    </source>
</evidence>
<dbReference type="InterPro" id="IPR007648">
    <property type="entry name" value="ATPase_inhibitor_mt"/>
</dbReference>
<evidence type="ECO:0000256" key="2">
    <source>
        <dbReference type="ARBA" id="ARBA00010901"/>
    </source>
</evidence>
<gene>
    <name evidence="4" type="ORF">HAKA00212_LOCUS3813</name>
</gene>
<keyword evidence="3" id="KW-0496">Mitochondrion</keyword>
<dbReference type="GO" id="GO:0005739">
    <property type="term" value="C:mitochondrion"/>
    <property type="evidence" value="ECO:0007669"/>
    <property type="project" value="UniProtKB-SubCell"/>
</dbReference>
<accession>A0A6V1NVF1</accession>
<dbReference type="EMBL" id="HBIU01009332">
    <property type="protein sequence ID" value="CAE0625145.1"/>
    <property type="molecule type" value="Transcribed_RNA"/>
</dbReference>
<evidence type="ECO:0000256" key="3">
    <source>
        <dbReference type="ARBA" id="ARBA00023128"/>
    </source>
</evidence>
<dbReference type="AlphaFoldDB" id="A0A6V1NVF1"/>
<comment type="subcellular location">
    <subcellularLocation>
        <location evidence="1">Mitochondrion</location>
    </subcellularLocation>
</comment>
<sequence length="104" mass="11996">MNSLVKSTLSLAARNSGVVQRSVLAGSRTICSSIPTQDTFKDREAAEENIYIRQQEERMMKKLVEKLKFQQASGERELKQILGQRVYDQLGEDTIHKLIDWKFH</sequence>
<dbReference type="Gene3D" id="1.20.5.500">
    <property type="entry name" value="Single helix bin"/>
    <property type="match status" value="1"/>
</dbReference>